<sequence>MHEKWLLRVAYKMWRNCAESDSQEQSSVKSRLDEAIVHTSSVLGHGSSCRWGSR</sequence>
<dbReference type="EMBL" id="JBBNAF010000011">
    <property type="protein sequence ID" value="KAK9098632.1"/>
    <property type="molecule type" value="Genomic_DNA"/>
</dbReference>
<reference evidence="1 2" key="1">
    <citation type="submission" date="2024-01" db="EMBL/GenBank/DDBJ databases">
        <title>Genome assemblies of Stephania.</title>
        <authorList>
            <person name="Yang L."/>
        </authorList>
    </citation>
    <scope>NUCLEOTIDE SEQUENCE [LARGE SCALE GENOMIC DNA]</scope>
    <source>
        <strain evidence="1">YNDBR</strain>
        <tissue evidence="1">Leaf</tissue>
    </source>
</reference>
<accession>A0AAP0EV17</accession>
<dbReference type="AlphaFoldDB" id="A0AAP0EV17"/>
<gene>
    <name evidence="1" type="ORF">Syun_025677</name>
</gene>
<proteinExistence type="predicted"/>
<name>A0AAP0EV17_9MAGN</name>
<evidence type="ECO:0000313" key="2">
    <source>
        <dbReference type="Proteomes" id="UP001420932"/>
    </source>
</evidence>
<evidence type="ECO:0000313" key="1">
    <source>
        <dbReference type="EMBL" id="KAK9098632.1"/>
    </source>
</evidence>
<comment type="caution">
    <text evidence="1">The sequence shown here is derived from an EMBL/GenBank/DDBJ whole genome shotgun (WGS) entry which is preliminary data.</text>
</comment>
<protein>
    <submittedName>
        <fullName evidence="1">Uncharacterized protein</fullName>
    </submittedName>
</protein>
<dbReference type="Proteomes" id="UP001420932">
    <property type="component" value="Unassembled WGS sequence"/>
</dbReference>
<organism evidence="1 2">
    <name type="scientific">Stephania yunnanensis</name>
    <dbReference type="NCBI Taxonomy" id="152371"/>
    <lineage>
        <taxon>Eukaryota</taxon>
        <taxon>Viridiplantae</taxon>
        <taxon>Streptophyta</taxon>
        <taxon>Embryophyta</taxon>
        <taxon>Tracheophyta</taxon>
        <taxon>Spermatophyta</taxon>
        <taxon>Magnoliopsida</taxon>
        <taxon>Ranunculales</taxon>
        <taxon>Menispermaceae</taxon>
        <taxon>Menispermoideae</taxon>
        <taxon>Cissampelideae</taxon>
        <taxon>Stephania</taxon>
    </lineage>
</organism>
<keyword evidence="2" id="KW-1185">Reference proteome</keyword>